<keyword evidence="3" id="KW-1185">Reference proteome</keyword>
<sequence length="324" mass="36844">MATSSTSTYFEDLPIELRCPIMKSACFEQRNIDVSLRTLEIVATLGGPESVTAYAAGSLITYTKPPPVLHVNKEFRAEALKYYSLVDFSCPRYSGALKGSQFYINWKTDRLCFSSMIDLMARERGWYGPGLSLAANKVRKICLKNGLKNLGWNIADIESLRIVENYRLSAHQSTEVMRTLPWSHLIDEFVIFYNKGTDNSNSRGEIVKFGSAPLILSGNKTWLDGIHFNTARNNFQTGNVTQGAGAFFIDHLDDLDWRWWYDHELLGQETTMRAFEQGREARKAVNRVRLLYNVERVEPRQFEPSVIVQIPRLPPCLMGSEPPS</sequence>
<dbReference type="Pfam" id="PF20150">
    <property type="entry name" value="2EXR"/>
    <property type="match status" value="1"/>
</dbReference>
<dbReference type="PANTHER" id="PTHR35910">
    <property type="entry name" value="2EXR DOMAIN-CONTAINING PROTEIN"/>
    <property type="match status" value="1"/>
</dbReference>
<evidence type="ECO:0000259" key="1">
    <source>
        <dbReference type="Pfam" id="PF20150"/>
    </source>
</evidence>
<gene>
    <name evidence="2" type="ORF">BPOR_0222g00140</name>
</gene>
<reference evidence="2 3" key="1">
    <citation type="submission" date="2017-12" db="EMBL/GenBank/DDBJ databases">
        <title>Comparative genomics of Botrytis spp.</title>
        <authorList>
            <person name="Valero-Jimenez C.A."/>
            <person name="Tapia P."/>
            <person name="Veloso J."/>
            <person name="Silva-Moreno E."/>
            <person name="Staats M."/>
            <person name="Valdes J.H."/>
            <person name="Van Kan J.A.L."/>
        </authorList>
    </citation>
    <scope>NUCLEOTIDE SEQUENCE [LARGE SCALE GENOMIC DNA]</scope>
    <source>
        <strain evidence="2 3">MUCL3349</strain>
    </source>
</reference>
<evidence type="ECO:0000313" key="2">
    <source>
        <dbReference type="EMBL" id="TGO87499.1"/>
    </source>
</evidence>
<name>A0A4Z1KTG1_9HELO</name>
<evidence type="ECO:0000313" key="3">
    <source>
        <dbReference type="Proteomes" id="UP000297280"/>
    </source>
</evidence>
<protein>
    <recommendedName>
        <fullName evidence="1">2EXR domain-containing protein</fullName>
    </recommendedName>
</protein>
<dbReference type="PANTHER" id="PTHR35910:SF6">
    <property type="entry name" value="2EXR DOMAIN-CONTAINING PROTEIN"/>
    <property type="match status" value="1"/>
</dbReference>
<comment type="caution">
    <text evidence="2">The sequence shown here is derived from an EMBL/GenBank/DDBJ whole genome shotgun (WGS) entry which is preliminary data.</text>
</comment>
<dbReference type="EMBL" id="PQXO01000222">
    <property type="protein sequence ID" value="TGO87499.1"/>
    <property type="molecule type" value="Genomic_DNA"/>
</dbReference>
<dbReference type="InterPro" id="IPR045518">
    <property type="entry name" value="2EXR"/>
</dbReference>
<feature type="domain" description="2EXR" evidence="1">
    <location>
        <begin position="8"/>
        <end position="111"/>
    </location>
</feature>
<accession>A0A4Z1KTG1</accession>
<dbReference type="OrthoDB" id="3502231at2759"/>
<dbReference type="AlphaFoldDB" id="A0A4Z1KTG1"/>
<proteinExistence type="predicted"/>
<dbReference type="Proteomes" id="UP000297280">
    <property type="component" value="Unassembled WGS sequence"/>
</dbReference>
<organism evidence="2 3">
    <name type="scientific">Botrytis porri</name>
    <dbReference type="NCBI Taxonomy" id="87229"/>
    <lineage>
        <taxon>Eukaryota</taxon>
        <taxon>Fungi</taxon>
        <taxon>Dikarya</taxon>
        <taxon>Ascomycota</taxon>
        <taxon>Pezizomycotina</taxon>
        <taxon>Leotiomycetes</taxon>
        <taxon>Helotiales</taxon>
        <taxon>Sclerotiniaceae</taxon>
        <taxon>Botrytis</taxon>
    </lineage>
</organism>